<dbReference type="InterPro" id="IPR041118">
    <property type="entry name" value="Rx_N"/>
</dbReference>
<dbReference type="HOGENOM" id="CLU_000837_8_6_1"/>
<evidence type="ECO:0000259" key="8">
    <source>
        <dbReference type="Pfam" id="PF00931"/>
    </source>
</evidence>
<evidence type="ECO:0000259" key="12">
    <source>
        <dbReference type="Pfam" id="PF25019"/>
    </source>
</evidence>
<dbReference type="FunFam" id="1.10.10.10:FF:000322">
    <property type="entry name" value="Probable disease resistance protein At1g63360"/>
    <property type="match status" value="1"/>
</dbReference>
<dbReference type="Pfam" id="PF00931">
    <property type="entry name" value="NB-ARC"/>
    <property type="match status" value="1"/>
</dbReference>
<evidence type="ECO:0000256" key="4">
    <source>
        <dbReference type="ARBA" id="ARBA00022741"/>
    </source>
</evidence>
<dbReference type="GO" id="GO:0042742">
    <property type="term" value="P:defense response to bacterium"/>
    <property type="evidence" value="ECO:0007669"/>
    <property type="project" value="UniProtKB-ARBA"/>
</dbReference>
<dbReference type="Pfam" id="PF23598">
    <property type="entry name" value="LRR_14"/>
    <property type="match status" value="1"/>
</dbReference>
<reference evidence="14" key="2">
    <citation type="submission" date="2013-12" db="EMBL/GenBank/DDBJ databases">
        <authorList>
            <person name="Yu Y."/>
            <person name="Lee S."/>
            <person name="de Baynast K."/>
            <person name="Wissotski M."/>
            <person name="Liu L."/>
            <person name="Talag J."/>
            <person name="Goicoechea J."/>
            <person name="Angelova A."/>
            <person name="Jetty R."/>
            <person name="Kudrna D."/>
            <person name="Golser W."/>
            <person name="Rivera L."/>
            <person name="Zhang J."/>
            <person name="Wing R."/>
        </authorList>
    </citation>
    <scope>NUCLEOTIDE SEQUENCE</scope>
</reference>
<dbReference type="Pfam" id="PF25019">
    <property type="entry name" value="LRR_R13L1-DRL21"/>
    <property type="match status" value="1"/>
</dbReference>
<feature type="domain" description="Disease resistance protein winged helix" evidence="10">
    <location>
        <begin position="416"/>
        <end position="485"/>
    </location>
</feature>
<dbReference type="Gene3D" id="1.10.10.10">
    <property type="entry name" value="Winged helix-like DNA-binding domain superfamily/Winged helix DNA-binding domain"/>
    <property type="match status" value="1"/>
</dbReference>
<evidence type="ECO:0000313" key="14">
    <source>
        <dbReference type="Proteomes" id="UP000032180"/>
    </source>
</evidence>
<evidence type="ECO:0000256" key="5">
    <source>
        <dbReference type="ARBA" id="ARBA00022821"/>
    </source>
</evidence>
<organism evidence="13 14">
    <name type="scientific">Leersia perrieri</name>
    <dbReference type="NCBI Taxonomy" id="77586"/>
    <lineage>
        <taxon>Eukaryota</taxon>
        <taxon>Viridiplantae</taxon>
        <taxon>Streptophyta</taxon>
        <taxon>Embryophyta</taxon>
        <taxon>Tracheophyta</taxon>
        <taxon>Spermatophyta</taxon>
        <taxon>Magnoliopsida</taxon>
        <taxon>Liliopsida</taxon>
        <taxon>Poales</taxon>
        <taxon>Poaceae</taxon>
        <taxon>BOP clade</taxon>
        <taxon>Oryzoideae</taxon>
        <taxon>Oryzeae</taxon>
        <taxon>Oryzinae</taxon>
        <taxon>Leersia</taxon>
    </lineage>
</organism>
<name>A0A0D9XC11_9ORYZ</name>
<dbReference type="STRING" id="77586.A0A0D9XC11"/>
<keyword evidence="5" id="KW-0611">Plant defense</keyword>
<dbReference type="PANTHER" id="PTHR36766">
    <property type="entry name" value="PLANT BROAD-SPECTRUM MILDEW RESISTANCE PROTEIN RPW8"/>
    <property type="match status" value="1"/>
</dbReference>
<protein>
    <recommendedName>
        <fullName evidence="15">AAA+ ATPase domain-containing protein</fullName>
    </recommendedName>
</protein>
<dbReference type="InterPro" id="IPR038005">
    <property type="entry name" value="RX-like_CC"/>
</dbReference>
<dbReference type="InterPro" id="IPR027417">
    <property type="entry name" value="P-loop_NTPase"/>
</dbReference>
<dbReference type="Gramene" id="LPERR09G02650.1">
    <property type="protein sequence ID" value="LPERR09G02650.1"/>
    <property type="gene ID" value="LPERR09G02650"/>
</dbReference>
<dbReference type="EnsemblPlants" id="LPERR09G02650.1">
    <property type="protein sequence ID" value="LPERR09G02650.1"/>
    <property type="gene ID" value="LPERR09G02650"/>
</dbReference>
<evidence type="ECO:0000259" key="9">
    <source>
        <dbReference type="Pfam" id="PF18052"/>
    </source>
</evidence>
<dbReference type="GO" id="GO:0002758">
    <property type="term" value="P:innate immune response-activating signaling pathway"/>
    <property type="evidence" value="ECO:0007669"/>
    <property type="project" value="UniProtKB-ARBA"/>
</dbReference>
<keyword evidence="4" id="KW-0547">Nucleotide-binding</keyword>
<keyword evidence="3" id="KW-0677">Repeat</keyword>
<dbReference type="Pfam" id="PF23559">
    <property type="entry name" value="WHD_DRP"/>
    <property type="match status" value="1"/>
</dbReference>
<evidence type="ECO:0000256" key="2">
    <source>
        <dbReference type="ARBA" id="ARBA00022614"/>
    </source>
</evidence>
<reference evidence="13" key="3">
    <citation type="submission" date="2015-04" db="UniProtKB">
        <authorList>
            <consortium name="EnsemblPlants"/>
        </authorList>
    </citation>
    <scope>IDENTIFICATION</scope>
</reference>
<dbReference type="GO" id="GO:0005524">
    <property type="term" value="F:ATP binding"/>
    <property type="evidence" value="ECO:0007669"/>
    <property type="project" value="UniProtKB-KW"/>
</dbReference>
<dbReference type="Proteomes" id="UP000032180">
    <property type="component" value="Chromosome 9"/>
</dbReference>
<dbReference type="eggNOG" id="KOG4658">
    <property type="taxonomic scope" value="Eukaryota"/>
</dbReference>
<evidence type="ECO:0000256" key="3">
    <source>
        <dbReference type="ARBA" id="ARBA00022737"/>
    </source>
</evidence>
<evidence type="ECO:0000256" key="6">
    <source>
        <dbReference type="ARBA" id="ARBA00022840"/>
    </source>
</evidence>
<dbReference type="InterPro" id="IPR002182">
    <property type="entry name" value="NB-ARC"/>
</dbReference>
<dbReference type="InterPro" id="IPR056789">
    <property type="entry name" value="LRR_R13L1-DRL21"/>
</dbReference>
<keyword evidence="14" id="KW-1185">Reference proteome</keyword>
<proteinExistence type="inferred from homology"/>
<dbReference type="Gene3D" id="1.20.5.4130">
    <property type="match status" value="1"/>
</dbReference>
<dbReference type="InterPro" id="IPR055414">
    <property type="entry name" value="LRR_R13L4/SHOC2-like"/>
</dbReference>
<reference evidence="13 14" key="1">
    <citation type="submission" date="2012-08" db="EMBL/GenBank/DDBJ databases">
        <title>Oryza genome evolution.</title>
        <authorList>
            <person name="Wing R.A."/>
        </authorList>
    </citation>
    <scope>NUCLEOTIDE SEQUENCE</scope>
</reference>
<evidence type="ECO:0008006" key="15">
    <source>
        <dbReference type="Google" id="ProtNLM"/>
    </source>
</evidence>
<dbReference type="GO" id="GO:0043531">
    <property type="term" value="F:ADP binding"/>
    <property type="evidence" value="ECO:0007669"/>
    <property type="project" value="InterPro"/>
</dbReference>
<dbReference type="InterPro" id="IPR042197">
    <property type="entry name" value="Apaf_helical"/>
</dbReference>
<dbReference type="AlphaFoldDB" id="A0A0D9XC11"/>
<dbReference type="InterPro" id="IPR058922">
    <property type="entry name" value="WHD_DRP"/>
</dbReference>
<dbReference type="Pfam" id="PF18052">
    <property type="entry name" value="Rx_N"/>
    <property type="match status" value="1"/>
</dbReference>
<dbReference type="InterPro" id="IPR036388">
    <property type="entry name" value="WH-like_DNA-bd_sf"/>
</dbReference>
<dbReference type="Gene3D" id="1.10.8.430">
    <property type="entry name" value="Helical domain of apoptotic protease-activating factors"/>
    <property type="match status" value="1"/>
</dbReference>
<keyword evidence="2" id="KW-0433">Leucine-rich repeat</keyword>
<evidence type="ECO:0000256" key="7">
    <source>
        <dbReference type="ARBA" id="ARBA00023054"/>
    </source>
</evidence>
<evidence type="ECO:0000256" key="1">
    <source>
        <dbReference type="ARBA" id="ARBA00008894"/>
    </source>
</evidence>
<feature type="domain" description="Disease resistance N-terminal" evidence="9">
    <location>
        <begin position="12"/>
        <end position="90"/>
    </location>
</feature>
<feature type="domain" description="NB-ARC" evidence="8">
    <location>
        <begin position="174"/>
        <end position="329"/>
    </location>
</feature>
<keyword evidence="7" id="KW-0175">Coiled coil</keyword>
<sequence>MGTQAEAFLINCVNMIVNLLEEHAVMILGVKDDLKKLQAKMELIKAVLDDAEKKKLQHSTINIWLNSLKDVLYDADDIIDLCRTKGRELLKERPSSFRKRKVHCSLPSFLSTTLLRHKIGSKIRKLTDRLTEIENDHLVLTLCHMRPYDQEEITVNVRQTSPLIDLDVVGTEIEDSTRKIVEMIFSCEDNIKIIAAIGMGGIGKTTLAQRVYNHVKIRNFYPTTIWICVSQKFSEVELIQEIIRQARGDYGQAKTKAELLPIMANTIANKCLFLVLDDIWSADRCGCVLVTTRHQDVARGIKAVYIHEVQKLHTRSSLELLWNKAGVNREEDIEILIKTGTEIVQKCDGLPLAIKLIGSLLARKDKNPRQWSNVLRSGIWNMKELPGELKEAWGSLYLSYEDLPPHLKQCFLSLSLFPADYDLAIWDLRALWVAEGFLQPKQQLIAEELAENYYAELVSRSLLQPIVLYADQRRCRMHDLVWSLAQYLSGYESLCGDPRKLDAFTMSKIRRLTVLMDEDVEEEVVLPRSQAKNLPLRTLMLLEDTSIFGRETIFSFPCLRVLILNGKGIENLPSTIGNILHLRMLNLNYTSIASIPMSIGSLKNLQILYLMRCLRLHNLPASITQLHDLRYLGLNEVCTTEAIFEELFPPPSLEKLQIINFHGRNFPGWLVSSCLKSNLPCIEYIHLIGCSSCTQLPPFGQLPQLKYLNIEDAFAIVNIGTEFVGTDGVSIAFPKLKYLTFNGMPNWEEWSMTRNKEAQPLMGLPSMPNLIELHILGCPKLRALPKTLQNITSIQTIGITKAHRLTCIRNFPYLHDQLIIEMSSGIEIISNLPTLNKLIIIDLHALKHIEHLPALRYMELSTSSSDLANDFHLTLKCSNTLMRICVIEGPDWPIIRSFPHVTAYTHDRSALLEYNHETGYYFTNLK</sequence>
<evidence type="ECO:0000313" key="13">
    <source>
        <dbReference type="EnsemblPlants" id="LPERR09G02650.1"/>
    </source>
</evidence>
<feature type="domain" description="Disease resistance R13L4/SHOC-2-like LRR" evidence="11">
    <location>
        <begin position="552"/>
        <end position="638"/>
    </location>
</feature>
<dbReference type="Gene3D" id="3.40.50.300">
    <property type="entry name" value="P-loop containing nucleotide triphosphate hydrolases"/>
    <property type="match status" value="1"/>
</dbReference>
<dbReference type="Gene3D" id="3.80.10.10">
    <property type="entry name" value="Ribonuclease Inhibitor"/>
    <property type="match status" value="1"/>
</dbReference>
<comment type="similarity">
    <text evidence="1">Belongs to the disease resistance NB-LRR family.</text>
</comment>
<dbReference type="SUPFAM" id="SSF52058">
    <property type="entry name" value="L domain-like"/>
    <property type="match status" value="1"/>
</dbReference>
<dbReference type="SUPFAM" id="SSF52540">
    <property type="entry name" value="P-loop containing nucleoside triphosphate hydrolases"/>
    <property type="match status" value="1"/>
</dbReference>
<evidence type="ECO:0000259" key="11">
    <source>
        <dbReference type="Pfam" id="PF23598"/>
    </source>
</evidence>
<accession>A0A0D9XC11</accession>
<evidence type="ECO:0000259" key="10">
    <source>
        <dbReference type="Pfam" id="PF23559"/>
    </source>
</evidence>
<dbReference type="PANTHER" id="PTHR36766:SF70">
    <property type="entry name" value="DISEASE RESISTANCE PROTEIN RGA4"/>
    <property type="match status" value="1"/>
</dbReference>
<feature type="domain" description="R13L1/DRL21-like LRR repeat region" evidence="12">
    <location>
        <begin position="639"/>
        <end position="712"/>
    </location>
</feature>
<dbReference type="PRINTS" id="PR00364">
    <property type="entry name" value="DISEASERSIST"/>
</dbReference>
<dbReference type="InterPro" id="IPR032675">
    <property type="entry name" value="LRR_dom_sf"/>
</dbReference>
<keyword evidence="6" id="KW-0067">ATP-binding</keyword>
<dbReference type="GO" id="GO:0009626">
    <property type="term" value="P:plant-type hypersensitive response"/>
    <property type="evidence" value="ECO:0007669"/>
    <property type="project" value="UniProtKB-ARBA"/>
</dbReference>
<dbReference type="CDD" id="cd14798">
    <property type="entry name" value="RX-CC_like"/>
    <property type="match status" value="1"/>
</dbReference>